<dbReference type="InterPro" id="IPR047002">
    <property type="entry name" value="Tcp10_C_sf"/>
</dbReference>
<sequence length="129" mass="14108">MPDVRKPLWADFHDLPDGTVRMDYDDGSSTLLSSRSPDAHVLMQRTADGTEFTFQDGDNPDHVRFPDGSSGEYHYLADGRVELVLSDGSVTVMSGTGEDAVVLSQTTPDGDVYSQFDAQGHPGHVDFHH</sequence>
<comment type="caution">
    <text evidence="1">The sequence shown here is derived from an EMBL/GenBank/DDBJ whole genome shotgun (WGS) entry which is preliminary data.</text>
</comment>
<reference evidence="1 2" key="1">
    <citation type="submission" date="2024-06" db="EMBL/GenBank/DDBJ databases">
        <title>The Natural Products Discovery Center: Release of the First 8490 Sequenced Strains for Exploring Actinobacteria Biosynthetic Diversity.</title>
        <authorList>
            <person name="Kalkreuter E."/>
            <person name="Kautsar S.A."/>
            <person name="Yang D."/>
            <person name="Bader C.D."/>
            <person name="Teijaro C.N."/>
            <person name="Fluegel L."/>
            <person name="Davis C.M."/>
            <person name="Simpson J.R."/>
            <person name="Lauterbach L."/>
            <person name="Steele A.D."/>
            <person name="Gui C."/>
            <person name="Meng S."/>
            <person name="Li G."/>
            <person name="Viehrig K."/>
            <person name="Ye F."/>
            <person name="Su P."/>
            <person name="Kiefer A.F."/>
            <person name="Nichols A."/>
            <person name="Cepeda A.J."/>
            <person name="Yan W."/>
            <person name="Fan B."/>
            <person name="Jiang Y."/>
            <person name="Adhikari A."/>
            <person name="Zheng C.-J."/>
            <person name="Schuster L."/>
            <person name="Cowan T.M."/>
            <person name="Smanski M.J."/>
            <person name="Chevrette M.G."/>
            <person name="De Carvalho L.P.S."/>
            <person name="Shen B."/>
        </authorList>
    </citation>
    <scope>NUCLEOTIDE SEQUENCE [LARGE SCALE GENOMIC DNA]</scope>
    <source>
        <strain evidence="1 2">NPDC006286</strain>
    </source>
</reference>
<organism evidence="1 2">
    <name type="scientific">Micromonospora fulviviridis</name>
    <dbReference type="NCBI Taxonomy" id="47860"/>
    <lineage>
        <taxon>Bacteria</taxon>
        <taxon>Bacillati</taxon>
        <taxon>Actinomycetota</taxon>
        <taxon>Actinomycetes</taxon>
        <taxon>Micromonosporales</taxon>
        <taxon>Micromonosporaceae</taxon>
        <taxon>Micromonospora</taxon>
    </lineage>
</organism>
<evidence type="ECO:0000313" key="1">
    <source>
        <dbReference type="EMBL" id="MEU0156224.1"/>
    </source>
</evidence>
<dbReference type="RefSeq" id="WP_355667755.1">
    <property type="nucleotide sequence ID" value="NZ_JBEXRX010000161.1"/>
</dbReference>
<gene>
    <name evidence="1" type="ORF">ABZ071_30910</name>
</gene>
<evidence type="ECO:0000313" key="2">
    <source>
        <dbReference type="Proteomes" id="UP001550348"/>
    </source>
</evidence>
<dbReference type="EMBL" id="JBEXRX010000161">
    <property type="protein sequence ID" value="MEU0156224.1"/>
    <property type="molecule type" value="Genomic_DNA"/>
</dbReference>
<accession>A0ABV2VUW6</accession>
<dbReference type="Proteomes" id="UP001550348">
    <property type="component" value="Unassembled WGS sequence"/>
</dbReference>
<name>A0ABV2VUW6_9ACTN</name>
<proteinExistence type="predicted"/>
<dbReference type="Gene3D" id="2.60.450.20">
    <property type="match status" value="1"/>
</dbReference>
<protein>
    <submittedName>
        <fullName evidence="1">Uncharacterized protein</fullName>
    </submittedName>
</protein>
<keyword evidence="2" id="KW-1185">Reference proteome</keyword>